<dbReference type="AlphaFoldDB" id="A0AAN8K904"/>
<comment type="subcellular location">
    <subcellularLocation>
        <location evidence="1">Cell membrane</location>
        <topology evidence="1">Multi-pass membrane protein</topology>
    </subcellularLocation>
</comment>
<organism evidence="17 18">
    <name type="scientific">Patella caerulea</name>
    <name type="common">Rayed Mediterranean limpet</name>
    <dbReference type="NCBI Taxonomy" id="87958"/>
    <lineage>
        <taxon>Eukaryota</taxon>
        <taxon>Metazoa</taxon>
        <taxon>Spiralia</taxon>
        <taxon>Lophotrochozoa</taxon>
        <taxon>Mollusca</taxon>
        <taxon>Gastropoda</taxon>
        <taxon>Patellogastropoda</taxon>
        <taxon>Patelloidea</taxon>
        <taxon>Patellidae</taxon>
        <taxon>Patella</taxon>
    </lineage>
</organism>
<feature type="transmembrane region" description="Helical" evidence="15">
    <location>
        <begin position="96"/>
        <end position="116"/>
    </location>
</feature>
<gene>
    <name evidence="17" type="ORF">SNE40_002683</name>
</gene>
<evidence type="ECO:0000256" key="13">
    <source>
        <dbReference type="SAM" id="Coils"/>
    </source>
</evidence>
<keyword evidence="6" id="KW-0851">Voltage-gated channel</keyword>
<proteinExistence type="predicted"/>
<feature type="compositionally biased region" description="Polar residues" evidence="14">
    <location>
        <begin position="21"/>
        <end position="32"/>
    </location>
</feature>
<keyword evidence="10 15" id="KW-0472">Membrane</keyword>
<evidence type="ECO:0000256" key="10">
    <source>
        <dbReference type="ARBA" id="ARBA00023136"/>
    </source>
</evidence>
<feature type="transmembrane region" description="Helical" evidence="15">
    <location>
        <begin position="55"/>
        <end position="76"/>
    </location>
</feature>
<evidence type="ECO:0000256" key="4">
    <source>
        <dbReference type="ARBA" id="ARBA00022475"/>
    </source>
</evidence>
<evidence type="ECO:0000313" key="17">
    <source>
        <dbReference type="EMBL" id="KAK6190917.1"/>
    </source>
</evidence>
<sequence length="222" mass="25348">MEQFNEIQDKLEKAIEKDDTNASTDKSNSNKPKTVIKPDPTIRERLAEIIHSQKFHIAVVVLVVLDCILVVAELLIDLDVVKLEDKENHDAPKVLHYLSITVLSLFMVEIGVRVFVMRLEFFKHKLEVFDAIVVIVSFILDIVFRNQEGSATGVGLLVVLRLWRVTRILNGIVMSVKAQAQRKIEHEVALREECEKKLTQMMSTIQKLQDLLKQNGINVPEN</sequence>
<reference evidence="17 18" key="1">
    <citation type="submission" date="2024-01" db="EMBL/GenBank/DDBJ databases">
        <title>The genome of the rayed Mediterranean limpet Patella caerulea (Linnaeus, 1758).</title>
        <authorList>
            <person name="Anh-Thu Weber A."/>
            <person name="Halstead-Nussloch G."/>
        </authorList>
    </citation>
    <scope>NUCLEOTIDE SEQUENCE [LARGE SCALE GENOMIC DNA]</scope>
    <source>
        <strain evidence="17">AATW-2023a</strain>
        <tissue evidence="17">Whole specimen</tissue>
    </source>
</reference>
<keyword evidence="18" id="KW-1185">Reference proteome</keyword>
<evidence type="ECO:0000256" key="3">
    <source>
        <dbReference type="ARBA" id="ARBA00022448"/>
    </source>
</evidence>
<keyword evidence="8 13" id="KW-0175">Coiled coil</keyword>
<comment type="caution">
    <text evidence="17">The sequence shown here is derived from an EMBL/GenBank/DDBJ whole genome shotgun (WGS) entry which is preliminary data.</text>
</comment>
<evidence type="ECO:0000256" key="5">
    <source>
        <dbReference type="ARBA" id="ARBA00022692"/>
    </source>
</evidence>
<dbReference type="PANTHER" id="PTHR46480:SF1">
    <property type="entry name" value="VOLTAGE-GATED HYDROGEN CHANNEL 1"/>
    <property type="match status" value="1"/>
</dbReference>
<evidence type="ECO:0000256" key="8">
    <source>
        <dbReference type="ARBA" id="ARBA00023054"/>
    </source>
</evidence>
<evidence type="ECO:0000256" key="2">
    <source>
        <dbReference type="ARBA" id="ARBA00015897"/>
    </source>
</evidence>
<evidence type="ECO:0000259" key="16">
    <source>
        <dbReference type="Pfam" id="PF00520"/>
    </source>
</evidence>
<keyword evidence="7 15" id="KW-1133">Transmembrane helix</keyword>
<dbReference type="GO" id="GO:0034702">
    <property type="term" value="C:monoatomic ion channel complex"/>
    <property type="evidence" value="ECO:0007669"/>
    <property type="project" value="UniProtKB-KW"/>
</dbReference>
<dbReference type="GO" id="GO:0005886">
    <property type="term" value="C:plasma membrane"/>
    <property type="evidence" value="ECO:0007669"/>
    <property type="project" value="UniProtKB-SubCell"/>
</dbReference>
<feature type="region of interest" description="Disordered" evidence="14">
    <location>
        <begin position="13"/>
        <end position="35"/>
    </location>
</feature>
<name>A0AAN8K904_PATCE</name>
<evidence type="ECO:0000256" key="9">
    <source>
        <dbReference type="ARBA" id="ARBA00023065"/>
    </source>
</evidence>
<feature type="domain" description="Ion transport" evidence="16">
    <location>
        <begin position="54"/>
        <end position="172"/>
    </location>
</feature>
<evidence type="ECO:0000256" key="15">
    <source>
        <dbReference type="SAM" id="Phobius"/>
    </source>
</evidence>
<dbReference type="GO" id="GO:0030171">
    <property type="term" value="F:voltage-gated proton channel activity"/>
    <property type="evidence" value="ECO:0007669"/>
    <property type="project" value="InterPro"/>
</dbReference>
<keyword evidence="5 15" id="KW-0812">Transmembrane</keyword>
<evidence type="ECO:0000313" key="18">
    <source>
        <dbReference type="Proteomes" id="UP001347796"/>
    </source>
</evidence>
<evidence type="ECO:0000256" key="6">
    <source>
        <dbReference type="ARBA" id="ARBA00022882"/>
    </source>
</evidence>
<dbReference type="Gene3D" id="1.20.120.350">
    <property type="entry name" value="Voltage-gated potassium channels. Chain C"/>
    <property type="match status" value="1"/>
</dbReference>
<dbReference type="Proteomes" id="UP001347796">
    <property type="component" value="Unassembled WGS sequence"/>
</dbReference>
<dbReference type="Pfam" id="PF00520">
    <property type="entry name" value="Ion_trans"/>
    <property type="match status" value="1"/>
</dbReference>
<dbReference type="PANTHER" id="PTHR46480">
    <property type="entry name" value="F20B24.22"/>
    <property type="match status" value="1"/>
</dbReference>
<dbReference type="InterPro" id="IPR027359">
    <property type="entry name" value="Volt_channel_dom_sf"/>
</dbReference>
<dbReference type="InterPro" id="IPR031846">
    <property type="entry name" value="Hvcn1"/>
</dbReference>
<dbReference type="InterPro" id="IPR005821">
    <property type="entry name" value="Ion_trans_dom"/>
</dbReference>
<accession>A0AAN8K904</accession>
<evidence type="ECO:0000256" key="14">
    <source>
        <dbReference type="SAM" id="MobiDB-lite"/>
    </source>
</evidence>
<protein>
    <recommendedName>
        <fullName evidence="2">Voltage-gated hydrogen channel 1</fullName>
    </recommendedName>
    <alternativeName>
        <fullName evidence="12">Hydrogen voltage-gated channel 1</fullName>
    </alternativeName>
</protein>
<evidence type="ECO:0000256" key="11">
    <source>
        <dbReference type="ARBA" id="ARBA00023303"/>
    </source>
</evidence>
<keyword evidence="3" id="KW-0813">Transport</keyword>
<keyword evidence="11" id="KW-0407">Ion channel</keyword>
<evidence type="ECO:0000256" key="1">
    <source>
        <dbReference type="ARBA" id="ARBA00004651"/>
    </source>
</evidence>
<keyword evidence="4" id="KW-1003">Cell membrane</keyword>
<keyword evidence="9" id="KW-0406">Ion transport</keyword>
<feature type="coiled-coil region" evidence="13">
    <location>
        <begin position="177"/>
        <end position="211"/>
    </location>
</feature>
<evidence type="ECO:0000256" key="12">
    <source>
        <dbReference type="ARBA" id="ARBA00031989"/>
    </source>
</evidence>
<dbReference type="SUPFAM" id="SSF81324">
    <property type="entry name" value="Voltage-gated potassium channels"/>
    <property type="match status" value="1"/>
</dbReference>
<dbReference type="EMBL" id="JAZGQO010000002">
    <property type="protein sequence ID" value="KAK6190917.1"/>
    <property type="molecule type" value="Genomic_DNA"/>
</dbReference>
<evidence type="ECO:0000256" key="7">
    <source>
        <dbReference type="ARBA" id="ARBA00022989"/>
    </source>
</evidence>